<dbReference type="HOGENOM" id="CLU_360958_0_0_1"/>
<feature type="compositionally biased region" description="Polar residues" evidence="2">
    <location>
        <begin position="557"/>
        <end position="569"/>
    </location>
</feature>
<dbReference type="BioCyc" id="PCHR:PC21G09180-MONOMER"/>
<dbReference type="STRING" id="500485.B6HN78"/>
<dbReference type="KEGG" id="pcs:N7525_007507"/>
<feature type="region of interest" description="Disordered" evidence="2">
    <location>
        <begin position="556"/>
        <end position="578"/>
    </location>
</feature>
<dbReference type="AlphaFoldDB" id="B6HN78"/>
<proteinExistence type="predicted"/>
<dbReference type="EMBL" id="AM920436">
    <property type="protein sequence ID" value="CAP95815.1"/>
    <property type="molecule type" value="Genomic_DNA"/>
</dbReference>
<sequence length="775" mass="88349">MNKQKPITLPDLPLELLLMVAEDLSPVDFACLALCNRRLLSSLGSACRDLPKSRTGGPEDGPRIDFLTRFSRDLPQYHVCHACLRLHLWRKVALPGPKFKLAACVESLDGSVHRLKKPLYIIHYPSHAYYKFYFVHLQLAMRRFYHGAPFGIPVQSLLYTEVGVNRITYEALRPTKPHDEEEFQCSHMTTLLSVDARICSEPPGFYLRTQELAVVRQHNLSLLFPHPKNESMHSCMHLGRISKLKAVVHELIDKYRSDTTTRPRDHGRCDKCNTSWQIEIRKMGQKDVCLVFTRWLDLGPGLSPDDNRWRCHNNYEFEIKLTDDEKTNSRQRFENDSMQANCSDALSEEEMYHRNMRFIQGQAYRTLMTRFGACSWYLHGEKELDQSRCASVVPAVCDLTASLGKSPLFIIGIAPLFCIFFPFFLSSPLSPLRWLRLPVQLDKHKYSQHQFGMGQVELLATIGTWAAPAIAEWTPPVLSFIYQYILGRRVRRQKPHYDPSDLEMGLLSEETLRLRQQLEAITRTMEERVRCYEERLNTLQKTVRLLSEDVTLLRAAQGSSSEGSPSPKTQGRKIESLGSSAEGYARTDQLARRKEEAAKAPAFNCVFIPTYALPRDRNSFNSIDLASCESTYKNGLFMGMVGRTAPWDLFSSFLVCNTCPALFRDTYAYYIETTESSQNEILTMNLIQCGISPVEAHQQLAQLAATREAMGETVPILPSTACPGQTENTFRSSDVEMGISPIEGAVMEIRQQRQQLEIEIRIMGDHVQIGGRRQA</sequence>
<reference evidence="3 4" key="1">
    <citation type="journal article" date="2008" name="Nat. Biotechnol.">
        <title>Genome sequencing and analysis of the filamentous fungus Penicillium chrysogenum.</title>
        <authorList>
            <person name="van den Berg M.A."/>
            <person name="Albang R."/>
            <person name="Albermann K."/>
            <person name="Badger J.H."/>
            <person name="Daran J.-M."/>
            <person name="Driessen A.J.M."/>
            <person name="Garcia-Estrada C."/>
            <person name="Fedorova N.D."/>
            <person name="Harris D.M."/>
            <person name="Heijne W.H.M."/>
            <person name="Joardar V.S."/>
            <person name="Kiel J.A.K.W."/>
            <person name="Kovalchuk A."/>
            <person name="Martin J.F."/>
            <person name="Nierman W.C."/>
            <person name="Nijland J.G."/>
            <person name="Pronk J.T."/>
            <person name="Roubos J.A."/>
            <person name="van der Klei I.J."/>
            <person name="van Peij N.N.M.E."/>
            <person name="Veenhuis M."/>
            <person name="von Doehren H."/>
            <person name="Wagner C."/>
            <person name="Wortman J.R."/>
            <person name="Bovenberg R.A.L."/>
        </authorList>
    </citation>
    <scope>NUCLEOTIDE SEQUENCE [LARGE SCALE GENOMIC DNA]</scope>
    <source>
        <strain evidence="4">ATCC 28089 / DSM 1075 / NRRL 1951 / Wisconsin 54-1255</strain>
    </source>
</reference>
<dbReference type="VEuPathDB" id="FungiDB:PCH_Pc21g09180"/>
<evidence type="ECO:0000313" key="3">
    <source>
        <dbReference type="EMBL" id="CAP95815.1"/>
    </source>
</evidence>
<dbReference type="Proteomes" id="UP000000724">
    <property type="component" value="Contig Pc00c21"/>
</dbReference>
<protein>
    <submittedName>
        <fullName evidence="3">Pc21g09180 protein</fullName>
    </submittedName>
</protein>
<evidence type="ECO:0000313" key="4">
    <source>
        <dbReference type="Proteomes" id="UP000000724"/>
    </source>
</evidence>
<accession>B6HN78</accession>
<evidence type="ECO:0000256" key="1">
    <source>
        <dbReference type="SAM" id="Coils"/>
    </source>
</evidence>
<keyword evidence="1" id="KW-0175">Coiled coil</keyword>
<evidence type="ECO:0000256" key="2">
    <source>
        <dbReference type="SAM" id="MobiDB-lite"/>
    </source>
</evidence>
<dbReference type="GeneID" id="8304083"/>
<dbReference type="eggNOG" id="ENOG502REK3">
    <property type="taxonomic scope" value="Eukaryota"/>
</dbReference>
<feature type="coiled-coil region" evidence="1">
    <location>
        <begin position="515"/>
        <end position="549"/>
    </location>
</feature>
<keyword evidence="4" id="KW-1185">Reference proteome</keyword>
<dbReference type="OrthoDB" id="3766406at2759"/>
<name>B6HN78_PENRW</name>
<organism evidence="3 4">
    <name type="scientific">Penicillium rubens (strain ATCC 28089 / DSM 1075 / NRRL 1951 / Wisconsin 54-1255)</name>
    <name type="common">Penicillium chrysogenum</name>
    <dbReference type="NCBI Taxonomy" id="500485"/>
    <lineage>
        <taxon>Eukaryota</taxon>
        <taxon>Fungi</taxon>
        <taxon>Dikarya</taxon>
        <taxon>Ascomycota</taxon>
        <taxon>Pezizomycotina</taxon>
        <taxon>Eurotiomycetes</taxon>
        <taxon>Eurotiomycetidae</taxon>
        <taxon>Eurotiales</taxon>
        <taxon>Aspergillaceae</taxon>
        <taxon>Penicillium</taxon>
        <taxon>Penicillium chrysogenum species complex</taxon>
    </lineage>
</organism>
<gene>
    <name evidence="3" type="ORF">Pc21g09180</name>
    <name evidence="3" type="ORF">PCH_Pc21g09180</name>
</gene>